<dbReference type="EMBL" id="VTEV01000001">
    <property type="protein sequence ID" value="TYS71002.1"/>
    <property type="molecule type" value="Genomic_DNA"/>
</dbReference>
<dbReference type="AlphaFoldDB" id="A0A5D4T919"/>
<dbReference type="Proteomes" id="UP000322524">
    <property type="component" value="Unassembled WGS sequence"/>
</dbReference>
<evidence type="ECO:0000313" key="2">
    <source>
        <dbReference type="Proteomes" id="UP000322524"/>
    </source>
</evidence>
<sequence>MERMDTKKEKVIVVQAFAVVHPIIELDDSIIIEFLDETEPRDSRKYRLFLGRRTMQVSKLIVFRPTLESWQDITSMISPFYLASLRTKLLEQTADYLDKKDAIS</sequence>
<evidence type="ECO:0000313" key="1">
    <source>
        <dbReference type="EMBL" id="TYS71002.1"/>
    </source>
</evidence>
<comment type="caution">
    <text evidence="1">The sequence shown here is derived from an EMBL/GenBank/DDBJ whole genome shotgun (WGS) entry which is preliminary data.</text>
</comment>
<dbReference type="RefSeq" id="WP_148986901.1">
    <property type="nucleotide sequence ID" value="NZ_VTEV01000001.1"/>
</dbReference>
<name>A0A5D4T919_9BACI</name>
<gene>
    <name evidence="1" type="ORF">FZC76_03660</name>
</gene>
<accession>A0A5D4T919</accession>
<proteinExistence type="predicted"/>
<organism evidence="1 2">
    <name type="scientific">Sutcliffiella horikoshii</name>
    <dbReference type="NCBI Taxonomy" id="79883"/>
    <lineage>
        <taxon>Bacteria</taxon>
        <taxon>Bacillati</taxon>
        <taxon>Bacillota</taxon>
        <taxon>Bacilli</taxon>
        <taxon>Bacillales</taxon>
        <taxon>Bacillaceae</taxon>
        <taxon>Sutcliffiella</taxon>
    </lineage>
</organism>
<reference evidence="1 2" key="1">
    <citation type="submission" date="2019-08" db="EMBL/GenBank/DDBJ databases">
        <title>Bacillus genomes from the desert of Cuatro Cienegas, Coahuila.</title>
        <authorList>
            <person name="Olmedo-Alvarez G."/>
        </authorList>
    </citation>
    <scope>NUCLEOTIDE SEQUENCE [LARGE SCALE GENOMIC DNA]</scope>
    <source>
        <strain evidence="1 2">CH28_1T</strain>
    </source>
</reference>
<dbReference type="STRING" id="79883.GCA_001636495_03470"/>
<dbReference type="OrthoDB" id="2881988at2"/>
<protein>
    <submittedName>
        <fullName evidence="1">Uncharacterized protein</fullName>
    </submittedName>
</protein>